<dbReference type="CDD" id="cd16325">
    <property type="entry name" value="LolA"/>
    <property type="match status" value="1"/>
</dbReference>
<evidence type="ECO:0000256" key="1">
    <source>
        <dbReference type="ARBA" id="ARBA00022729"/>
    </source>
</evidence>
<evidence type="ECO:0000313" key="3">
    <source>
        <dbReference type="EMBL" id="KIC93261.1"/>
    </source>
</evidence>
<keyword evidence="1 2" id="KW-0732">Signal</keyword>
<dbReference type="InterPro" id="IPR029046">
    <property type="entry name" value="LolA/LolB/LppX"/>
</dbReference>
<keyword evidence="4" id="KW-1185">Reference proteome</keyword>
<dbReference type="AlphaFoldDB" id="A0A0C1L0X7"/>
<protein>
    <recommendedName>
        <fullName evidence="5">Gliding motility protein</fullName>
    </recommendedName>
</protein>
<sequence>MKKLSILLAVMFSVVSINFVMAQSDPAAKSVLDAVSSKFKSFKAVQSSFSLQVEDGNGKVQGVKKGTVYMKDGKYRVNITGQDIYCDGKNIWTYDKAANEVTITKFEPGQSTITPQKLFTNFYDKDFYYKMNGEKKVGTKTLQEIEMTPTDKSKAFHKVYVYVDKGTKTIHSTKVLEKNGNKYTYTVSNMNSKAAIADDMFVFDKKKYPGVEEVDLR</sequence>
<dbReference type="PANTHER" id="PTHR35869:SF1">
    <property type="entry name" value="OUTER-MEMBRANE LIPOPROTEIN CARRIER PROTEIN"/>
    <property type="match status" value="1"/>
</dbReference>
<proteinExistence type="predicted"/>
<dbReference type="PANTHER" id="PTHR35869">
    <property type="entry name" value="OUTER-MEMBRANE LIPOPROTEIN CARRIER PROTEIN"/>
    <property type="match status" value="1"/>
</dbReference>
<gene>
    <name evidence="3" type="ORF">OI18_18605</name>
</gene>
<evidence type="ECO:0000313" key="4">
    <source>
        <dbReference type="Proteomes" id="UP000031408"/>
    </source>
</evidence>
<dbReference type="EMBL" id="JSVC01000021">
    <property type="protein sequence ID" value="KIC93261.1"/>
    <property type="molecule type" value="Genomic_DNA"/>
</dbReference>
<evidence type="ECO:0008006" key="5">
    <source>
        <dbReference type="Google" id="ProtNLM"/>
    </source>
</evidence>
<comment type="caution">
    <text evidence="3">The sequence shown here is derived from an EMBL/GenBank/DDBJ whole genome shotgun (WGS) entry which is preliminary data.</text>
</comment>
<dbReference type="RefSeq" id="WP_039142677.1">
    <property type="nucleotide sequence ID" value="NZ_JSVC01000021.1"/>
</dbReference>
<dbReference type="Gene3D" id="2.50.20.10">
    <property type="entry name" value="Lipoprotein localisation LolA/LolB/LppX"/>
    <property type="match status" value="1"/>
</dbReference>
<feature type="chain" id="PRO_5002135118" description="Gliding motility protein" evidence="2">
    <location>
        <begin position="23"/>
        <end position="217"/>
    </location>
</feature>
<dbReference type="STRING" id="1349421.OI18_18605"/>
<dbReference type="InterPro" id="IPR004564">
    <property type="entry name" value="OM_lipoprot_carrier_LolA-like"/>
</dbReference>
<name>A0A0C1L0X7_9BACT</name>
<feature type="signal peptide" evidence="2">
    <location>
        <begin position="1"/>
        <end position="22"/>
    </location>
</feature>
<dbReference type="Proteomes" id="UP000031408">
    <property type="component" value="Unassembled WGS sequence"/>
</dbReference>
<accession>A0A0C1L0X7</accession>
<evidence type="ECO:0000256" key="2">
    <source>
        <dbReference type="SAM" id="SignalP"/>
    </source>
</evidence>
<dbReference type="SUPFAM" id="SSF89392">
    <property type="entry name" value="Prokaryotic lipoproteins and lipoprotein localization factors"/>
    <property type="match status" value="1"/>
</dbReference>
<organism evidence="3 4">
    <name type="scientific">Flavihumibacter solisilvae</name>
    <dbReference type="NCBI Taxonomy" id="1349421"/>
    <lineage>
        <taxon>Bacteria</taxon>
        <taxon>Pseudomonadati</taxon>
        <taxon>Bacteroidota</taxon>
        <taxon>Chitinophagia</taxon>
        <taxon>Chitinophagales</taxon>
        <taxon>Chitinophagaceae</taxon>
        <taxon>Flavihumibacter</taxon>
    </lineage>
</organism>
<reference evidence="3 4" key="1">
    <citation type="submission" date="2014-11" db="EMBL/GenBank/DDBJ databases">
        <title>Genome sequence of Flavihumibacter solisilvae 3-3.</title>
        <authorList>
            <person name="Zhou G."/>
            <person name="Li M."/>
            <person name="Wang G."/>
        </authorList>
    </citation>
    <scope>NUCLEOTIDE SEQUENCE [LARGE SCALE GENOMIC DNA]</scope>
    <source>
        <strain evidence="3 4">3-3</strain>
    </source>
</reference>
<dbReference type="Pfam" id="PF03548">
    <property type="entry name" value="LolA"/>
    <property type="match status" value="1"/>
</dbReference>
<dbReference type="OrthoDB" id="9810685at2"/>